<protein>
    <submittedName>
        <fullName evidence="1">Uncharacterized protein</fullName>
    </submittedName>
</protein>
<gene>
    <name evidence="1" type="ORF">SS1G_10523</name>
</gene>
<evidence type="ECO:0000313" key="1">
    <source>
        <dbReference type="EMBL" id="EDN94649.1"/>
    </source>
</evidence>
<sequence length="65" mass="7124">MAPTVHSPFTSSSQEQFCPERRAIFWCMLDSSLSIGISHLGATMVDLAMHGNEKTSIPEQCNLSP</sequence>
<dbReference type="EMBL" id="CH476635">
    <property type="protein sequence ID" value="EDN94649.1"/>
    <property type="molecule type" value="Genomic_DNA"/>
</dbReference>
<dbReference type="KEGG" id="ssl:SS1G_10523"/>
<dbReference type="Proteomes" id="UP000001312">
    <property type="component" value="Unassembled WGS sequence"/>
</dbReference>
<keyword evidence="2" id="KW-1185">Reference proteome</keyword>
<accession>A7EYV7</accession>
<dbReference type="RefSeq" id="XP_001588975.1">
    <property type="nucleotide sequence ID" value="XM_001588925.1"/>
</dbReference>
<dbReference type="InParanoid" id="A7EYV7"/>
<name>A7EYV7_SCLS1</name>
<dbReference type="HOGENOM" id="CLU_2851094_0_0_1"/>
<evidence type="ECO:0000313" key="2">
    <source>
        <dbReference type="Proteomes" id="UP000001312"/>
    </source>
</evidence>
<proteinExistence type="predicted"/>
<dbReference type="AlphaFoldDB" id="A7EYV7"/>
<dbReference type="GeneID" id="5484805"/>
<reference evidence="2" key="1">
    <citation type="journal article" date="2011" name="PLoS Genet.">
        <title>Genomic analysis of the necrotrophic fungal pathogens Sclerotinia sclerotiorum and Botrytis cinerea.</title>
        <authorList>
            <person name="Amselem J."/>
            <person name="Cuomo C.A."/>
            <person name="van Kan J.A."/>
            <person name="Viaud M."/>
            <person name="Benito E.P."/>
            <person name="Couloux A."/>
            <person name="Coutinho P.M."/>
            <person name="de Vries R.P."/>
            <person name="Dyer P.S."/>
            <person name="Fillinger S."/>
            <person name="Fournier E."/>
            <person name="Gout L."/>
            <person name="Hahn M."/>
            <person name="Kohn L."/>
            <person name="Lapalu N."/>
            <person name="Plummer K.M."/>
            <person name="Pradier J.M."/>
            <person name="Quevillon E."/>
            <person name="Sharon A."/>
            <person name="Simon A."/>
            <person name="ten Have A."/>
            <person name="Tudzynski B."/>
            <person name="Tudzynski P."/>
            <person name="Wincker P."/>
            <person name="Andrew M."/>
            <person name="Anthouard V."/>
            <person name="Beever R.E."/>
            <person name="Beffa R."/>
            <person name="Benoit I."/>
            <person name="Bouzid O."/>
            <person name="Brault B."/>
            <person name="Chen Z."/>
            <person name="Choquer M."/>
            <person name="Collemare J."/>
            <person name="Cotton P."/>
            <person name="Danchin E.G."/>
            <person name="Da Silva C."/>
            <person name="Gautier A."/>
            <person name="Giraud C."/>
            <person name="Giraud T."/>
            <person name="Gonzalez C."/>
            <person name="Grossetete S."/>
            <person name="Guldener U."/>
            <person name="Henrissat B."/>
            <person name="Howlett B.J."/>
            <person name="Kodira C."/>
            <person name="Kretschmer M."/>
            <person name="Lappartient A."/>
            <person name="Leroch M."/>
            <person name="Levis C."/>
            <person name="Mauceli E."/>
            <person name="Neuveglise C."/>
            <person name="Oeser B."/>
            <person name="Pearson M."/>
            <person name="Poulain J."/>
            <person name="Poussereau N."/>
            <person name="Quesneville H."/>
            <person name="Rascle C."/>
            <person name="Schumacher J."/>
            <person name="Segurens B."/>
            <person name="Sexton A."/>
            <person name="Silva E."/>
            <person name="Sirven C."/>
            <person name="Soanes D.M."/>
            <person name="Talbot N.J."/>
            <person name="Templeton M."/>
            <person name="Yandava C."/>
            <person name="Yarden O."/>
            <person name="Zeng Q."/>
            <person name="Rollins J.A."/>
            <person name="Lebrun M.H."/>
            <person name="Dickman M."/>
        </authorList>
    </citation>
    <scope>NUCLEOTIDE SEQUENCE [LARGE SCALE GENOMIC DNA]</scope>
    <source>
        <strain evidence="2">ATCC 18683 / 1980 / Ss-1</strain>
    </source>
</reference>
<organism evidence="1 2">
    <name type="scientific">Sclerotinia sclerotiorum (strain ATCC 18683 / 1980 / Ss-1)</name>
    <name type="common">White mold</name>
    <name type="synonym">Whetzelinia sclerotiorum</name>
    <dbReference type="NCBI Taxonomy" id="665079"/>
    <lineage>
        <taxon>Eukaryota</taxon>
        <taxon>Fungi</taxon>
        <taxon>Dikarya</taxon>
        <taxon>Ascomycota</taxon>
        <taxon>Pezizomycotina</taxon>
        <taxon>Leotiomycetes</taxon>
        <taxon>Helotiales</taxon>
        <taxon>Sclerotiniaceae</taxon>
        <taxon>Sclerotinia</taxon>
    </lineage>
</organism>